<dbReference type="KEGG" id="rxy:Rxyl_1617"/>
<organism evidence="2 3">
    <name type="scientific">Rubrobacter xylanophilus (strain DSM 9941 / JCM 11954 / NBRC 16129 / PRD-1)</name>
    <dbReference type="NCBI Taxonomy" id="266117"/>
    <lineage>
        <taxon>Bacteria</taxon>
        <taxon>Bacillati</taxon>
        <taxon>Actinomycetota</taxon>
        <taxon>Rubrobacteria</taxon>
        <taxon>Rubrobacterales</taxon>
        <taxon>Rubrobacteraceae</taxon>
        <taxon>Rubrobacter</taxon>
    </lineage>
</organism>
<keyword evidence="1" id="KW-0472">Membrane</keyword>
<evidence type="ECO:0000313" key="3">
    <source>
        <dbReference type="Proteomes" id="UP000006637"/>
    </source>
</evidence>
<keyword evidence="1" id="KW-0812">Transmembrane</keyword>
<keyword evidence="1" id="KW-1133">Transmembrane helix</keyword>
<accession>Q1AVK0</accession>
<gene>
    <name evidence="2" type="ordered locus">Rxyl_1617</name>
</gene>
<dbReference type="EMBL" id="CP000386">
    <property type="protein sequence ID" value="ABG04578.1"/>
    <property type="molecule type" value="Genomic_DNA"/>
</dbReference>
<dbReference type="PhylomeDB" id="Q1AVK0"/>
<evidence type="ECO:0000256" key="1">
    <source>
        <dbReference type="SAM" id="Phobius"/>
    </source>
</evidence>
<dbReference type="InterPro" id="IPR046513">
    <property type="entry name" value="DUF6691"/>
</dbReference>
<reference evidence="2 3" key="1">
    <citation type="submission" date="2006-06" db="EMBL/GenBank/DDBJ databases">
        <title>Complete sequence of Rubrobacter xylanophilus DSM 9941.</title>
        <authorList>
            <consortium name="US DOE Joint Genome Institute"/>
            <person name="Copeland A."/>
            <person name="Lucas S."/>
            <person name="Lapidus A."/>
            <person name="Barry K."/>
            <person name="Detter J.C."/>
            <person name="Glavina del Rio T."/>
            <person name="Hammon N."/>
            <person name="Israni S."/>
            <person name="Dalin E."/>
            <person name="Tice H."/>
            <person name="Pitluck S."/>
            <person name="Munk A.C."/>
            <person name="Brettin T."/>
            <person name="Bruce D."/>
            <person name="Han C."/>
            <person name="Tapia R."/>
            <person name="Gilna P."/>
            <person name="Schmutz J."/>
            <person name="Larimer F."/>
            <person name="Land M."/>
            <person name="Hauser L."/>
            <person name="Kyrpides N."/>
            <person name="Lykidis A."/>
            <person name="da Costa M.S."/>
            <person name="Rainey F.A."/>
            <person name="Empadinhas N."/>
            <person name="Jolivet E."/>
            <person name="Battista J.R."/>
            <person name="Richardson P."/>
        </authorList>
    </citation>
    <scope>NUCLEOTIDE SEQUENCE [LARGE SCALE GENOMIC DNA]</scope>
    <source>
        <strain evidence="3">DSM 9941 / JCM 11954 / NBRC 16129 / PRD-1</strain>
    </source>
</reference>
<name>Q1AVK0_RUBXD</name>
<feature type="transmembrane region" description="Helical" evidence="1">
    <location>
        <begin position="83"/>
        <end position="110"/>
    </location>
</feature>
<dbReference type="AlphaFoldDB" id="Q1AVK0"/>
<dbReference type="STRING" id="266117.Rxyl_1617"/>
<sequence length="155" mass="16077">MLRMLAALVSGSLFGAGLAVSGMINPEKVLGFLDLAGRWDPTLAFVMGGALLVALPAFRLVLRRESPLLAPRFDLPAKREVDARLILGSAVFGVGWGLGGFCPGPAVAALVTGRGAVIAFVLAMLAGMALHSLLFEREGLAGRAAAMRGRRHADG</sequence>
<evidence type="ECO:0008006" key="4">
    <source>
        <dbReference type="Google" id="ProtNLM"/>
    </source>
</evidence>
<protein>
    <recommendedName>
        <fullName evidence="4">YeeE/YedE family protein</fullName>
    </recommendedName>
</protein>
<evidence type="ECO:0000313" key="2">
    <source>
        <dbReference type="EMBL" id="ABG04578.1"/>
    </source>
</evidence>
<dbReference type="Pfam" id="PF20398">
    <property type="entry name" value="DUF6691"/>
    <property type="match status" value="1"/>
</dbReference>
<proteinExistence type="predicted"/>
<dbReference type="HOGENOM" id="CLU_037802_2_1_11"/>
<feature type="transmembrane region" description="Helical" evidence="1">
    <location>
        <begin position="116"/>
        <end position="135"/>
    </location>
</feature>
<keyword evidence="3" id="KW-1185">Reference proteome</keyword>
<feature type="transmembrane region" description="Helical" evidence="1">
    <location>
        <begin position="43"/>
        <end position="62"/>
    </location>
</feature>
<dbReference type="eggNOG" id="COG2391">
    <property type="taxonomic scope" value="Bacteria"/>
</dbReference>
<dbReference type="Proteomes" id="UP000006637">
    <property type="component" value="Chromosome"/>
</dbReference>